<feature type="non-terminal residue" evidence="11">
    <location>
        <position position="1"/>
    </location>
</feature>
<gene>
    <name evidence="11" type="ORF">PFISCL1PPCAC_9141</name>
</gene>
<evidence type="ECO:0000313" key="11">
    <source>
        <dbReference type="EMBL" id="GMT17844.1"/>
    </source>
</evidence>
<dbReference type="PROSITE" id="PS51030">
    <property type="entry name" value="NUCLEAR_REC_DBD_2"/>
    <property type="match status" value="1"/>
</dbReference>
<evidence type="ECO:0000256" key="1">
    <source>
        <dbReference type="ARBA" id="ARBA00022723"/>
    </source>
</evidence>
<protein>
    <recommendedName>
        <fullName evidence="10">Nuclear receptor domain-containing protein</fullName>
    </recommendedName>
</protein>
<evidence type="ECO:0000256" key="3">
    <source>
        <dbReference type="ARBA" id="ARBA00022833"/>
    </source>
</evidence>
<keyword evidence="5" id="KW-0238">DNA-binding</keyword>
<dbReference type="InterPro" id="IPR001628">
    <property type="entry name" value="Znf_hrmn_rcpt"/>
</dbReference>
<reference evidence="11" key="1">
    <citation type="submission" date="2023-10" db="EMBL/GenBank/DDBJ databases">
        <title>Genome assembly of Pristionchus species.</title>
        <authorList>
            <person name="Yoshida K."/>
            <person name="Sommer R.J."/>
        </authorList>
    </citation>
    <scope>NUCLEOTIDE SEQUENCE</scope>
    <source>
        <strain evidence="11">RS5133</strain>
    </source>
</reference>
<dbReference type="GO" id="GO:0043565">
    <property type="term" value="F:sequence-specific DNA binding"/>
    <property type="evidence" value="ECO:0007669"/>
    <property type="project" value="InterPro"/>
</dbReference>
<dbReference type="InterPro" id="IPR013088">
    <property type="entry name" value="Znf_NHR/GATA"/>
</dbReference>
<dbReference type="InterPro" id="IPR035500">
    <property type="entry name" value="NHR-like_dom_sf"/>
</dbReference>
<keyword evidence="12" id="KW-1185">Reference proteome</keyword>
<keyword evidence="7" id="KW-0675">Receptor</keyword>
<dbReference type="GO" id="GO:0005634">
    <property type="term" value="C:nucleus"/>
    <property type="evidence" value="ECO:0007669"/>
    <property type="project" value="TreeGrafter"/>
</dbReference>
<dbReference type="PANTHER" id="PTHR46011:SF6">
    <property type="entry name" value="HIGH ZINC ACTIVATED NUCLEAR RECEPTOR PROTEIN"/>
    <property type="match status" value="1"/>
</dbReference>
<evidence type="ECO:0000256" key="4">
    <source>
        <dbReference type="ARBA" id="ARBA00023015"/>
    </source>
</evidence>
<dbReference type="Pfam" id="PF00104">
    <property type="entry name" value="Hormone_recep"/>
    <property type="match status" value="1"/>
</dbReference>
<dbReference type="EMBL" id="BTSY01000003">
    <property type="protein sequence ID" value="GMT17844.1"/>
    <property type="molecule type" value="Genomic_DNA"/>
</dbReference>
<feature type="domain" description="Nuclear receptor" evidence="10">
    <location>
        <begin position="1"/>
        <end position="79"/>
    </location>
</feature>
<keyword evidence="2" id="KW-0863">Zinc-finger</keyword>
<sequence length="400" mass="45683">RTCLICGMETPSCHLGVDACRACTVFYRRAKKGKPYACRSNTRKCALIAESGVDCKGCRFDRFERILRDSGAKELESSQWERDPPSHAVVGTRKTAPASVPNLRKLQEHSSSVNGTSCSFPSAFSPVSQDRSERPIIDKCKTFYKVFCSMRRTCELASRPSGPHPIEITEEEFPLYPATYAALNAAAKMALASILDFAASMFPEFAALLTKEERWHLAVTFFYRFHVFESCYRAEKIFPDHMDRAFGSYTCYYTRENVERFFDDMPVKPAAKTLEEAKKCMRDFLERLGTPGRGAIHRAAPDNDEFHAILVVLFWFTEGTQVREEIVHIADGYRAAVLQELQSYYRDVLGICDYAKRVGELFMLVLHFARNADIKEHFEIIRLLGIFTDESFIYQLQKDC</sequence>
<proteinExistence type="predicted"/>
<feature type="compositionally biased region" description="Basic and acidic residues" evidence="9">
    <location>
        <begin position="74"/>
        <end position="85"/>
    </location>
</feature>
<feature type="region of interest" description="Disordered" evidence="9">
    <location>
        <begin position="74"/>
        <end position="94"/>
    </location>
</feature>
<evidence type="ECO:0000256" key="8">
    <source>
        <dbReference type="ARBA" id="ARBA00023242"/>
    </source>
</evidence>
<dbReference type="SMART" id="SM00399">
    <property type="entry name" value="ZnF_C4"/>
    <property type="match status" value="1"/>
</dbReference>
<evidence type="ECO:0000256" key="5">
    <source>
        <dbReference type="ARBA" id="ARBA00023125"/>
    </source>
</evidence>
<dbReference type="PANTHER" id="PTHR46011">
    <property type="entry name" value="NUCLEAR HORMONE RECEPTOR FAMILY MEMBER NHR-86-RELATED"/>
    <property type="match status" value="1"/>
</dbReference>
<organism evidence="11 12">
    <name type="scientific">Pristionchus fissidentatus</name>
    <dbReference type="NCBI Taxonomy" id="1538716"/>
    <lineage>
        <taxon>Eukaryota</taxon>
        <taxon>Metazoa</taxon>
        <taxon>Ecdysozoa</taxon>
        <taxon>Nematoda</taxon>
        <taxon>Chromadorea</taxon>
        <taxon>Rhabditida</taxon>
        <taxon>Rhabditina</taxon>
        <taxon>Diplogasteromorpha</taxon>
        <taxon>Diplogasteroidea</taxon>
        <taxon>Neodiplogasteridae</taxon>
        <taxon>Pristionchus</taxon>
    </lineage>
</organism>
<feature type="non-terminal residue" evidence="11">
    <location>
        <position position="400"/>
    </location>
</feature>
<evidence type="ECO:0000256" key="6">
    <source>
        <dbReference type="ARBA" id="ARBA00023163"/>
    </source>
</evidence>
<accession>A0AAV5VJ84</accession>
<dbReference type="GO" id="GO:0003700">
    <property type="term" value="F:DNA-binding transcription factor activity"/>
    <property type="evidence" value="ECO:0007669"/>
    <property type="project" value="InterPro"/>
</dbReference>
<evidence type="ECO:0000256" key="9">
    <source>
        <dbReference type="SAM" id="MobiDB-lite"/>
    </source>
</evidence>
<dbReference type="InterPro" id="IPR000536">
    <property type="entry name" value="Nucl_hrmn_rcpt_lig-bd"/>
</dbReference>
<dbReference type="SUPFAM" id="SSF57716">
    <property type="entry name" value="Glucocorticoid receptor-like (DNA-binding domain)"/>
    <property type="match status" value="1"/>
</dbReference>
<dbReference type="GO" id="GO:0008270">
    <property type="term" value="F:zinc ion binding"/>
    <property type="evidence" value="ECO:0007669"/>
    <property type="project" value="UniProtKB-KW"/>
</dbReference>
<keyword evidence="4" id="KW-0805">Transcription regulation</keyword>
<keyword evidence="1" id="KW-0479">Metal-binding</keyword>
<dbReference type="SUPFAM" id="SSF48508">
    <property type="entry name" value="Nuclear receptor ligand-binding domain"/>
    <property type="match status" value="1"/>
</dbReference>
<dbReference type="AlphaFoldDB" id="A0AAV5VJ84"/>
<dbReference type="Pfam" id="PF00105">
    <property type="entry name" value="zf-C4"/>
    <property type="match status" value="1"/>
</dbReference>
<keyword evidence="3" id="KW-0862">Zinc</keyword>
<name>A0AAV5VJ84_9BILA</name>
<evidence type="ECO:0000256" key="7">
    <source>
        <dbReference type="ARBA" id="ARBA00023170"/>
    </source>
</evidence>
<dbReference type="SMART" id="SM00430">
    <property type="entry name" value="HOLI"/>
    <property type="match status" value="1"/>
</dbReference>
<keyword evidence="6" id="KW-0804">Transcription</keyword>
<evidence type="ECO:0000256" key="2">
    <source>
        <dbReference type="ARBA" id="ARBA00022771"/>
    </source>
</evidence>
<evidence type="ECO:0000313" key="12">
    <source>
        <dbReference type="Proteomes" id="UP001432322"/>
    </source>
</evidence>
<dbReference type="Gene3D" id="3.30.50.10">
    <property type="entry name" value="Erythroid Transcription Factor GATA-1, subunit A"/>
    <property type="match status" value="1"/>
</dbReference>
<comment type="caution">
    <text evidence="11">The sequence shown here is derived from an EMBL/GenBank/DDBJ whole genome shotgun (WGS) entry which is preliminary data.</text>
</comment>
<dbReference type="Proteomes" id="UP001432322">
    <property type="component" value="Unassembled WGS sequence"/>
</dbReference>
<keyword evidence="8" id="KW-0539">Nucleus</keyword>
<evidence type="ECO:0000259" key="10">
    <source>
        <dbReference type="PROSITE" id="PS51030"/>
    </source>
</evidence>